<keyword evidence="2" id="KW-1185">Reference proteome</keyword>
<organism evidence="1 2">
    <name type="scientific">Clitoria ternatea</name>
    <name type="common">Butterfly pea</name>
    <dbReference type="NCBI Taxonomy" id="43366"/>
    <lineage>
        <taxon>Eukaryota</taxon>
        <taxon>Viridiplantae</taxon>
        <taxon>Streptophyta</taxon>
        <taxon>Embryophyta</taxon>
        <taxon>Tracheophyta</taxon>
        <taxon>Spermatophyta</taxon>
        <taxon>Magnoliopsida</taxon>
        <taxon>eudicotyledons</taxon>
        <taxon>Gunneridae</taxon>
        <taxon>Pentapetalae</taxon>
        <taxon>rosids</taxon>
        <taxon>fabids</taxon>
        <taxon>Fabales</taxon>
        <taxon>Fabaceae</taxon>
        <taxon>Papilionoideae</taxon>
        <taxon>50 kb inversion clade</taxon>
        <taxon>NPAAA clade</taxon>
        <taxon>indigoferoid/millettioid clade</taxon>
        <taxon>Phaseoleae</taxon>
        <taxon>Clitoria</taxon>
    </lineage>
</organism>
<evidence type="ECO:0000313" key="2">
    <source>
        <dbReference type="Proteomes" id="UP001359559"/>
    </source>
</evidence>
<dbReference type="Proteomes" id="UP001359559">
    <property type="component" value="Unassembled WGS sequence"/>
</dbReference>
<reference evidence="1 2" key="1">
    <citation type="submission" date="2024-01" db="EMBL/GenBank/DDBJ databases">
        <title>The genomes of 5 underutilized Papilionoideae crops provide insights into root nodulation and disease resistance.</title>
        <authorList>
            <person name="Yuan L."/>
        </authorList>
    </citation>
    <scope>NUCLEOTIDE SEQUENCE [LARGE SCALE GENOMIC DNA]</scope>
    <source>
        <strain evidence="1">LY-2023</strain>
        <tissue evidence="1">Leaf</tissue>
    </source>
</reference>
<gene>
    <name evidence="1" type="ORF">RJT34_10101</name>
</gene>
<comment type="caution">
    <text evidence="1">The sequence shown here is derived from an EMBL/GenBank/DDBJ whole genome shotgun (WGS) entry which is preliminary data.</text>
</comment>
<evidence type="ECO:0000313" key="1">
    <source>
        <dbReference type="EMBL" id="KAK7311764.1"/>
    </source>
</evidence>
<dbReference type="EMBL" id="JAYKXN010000002">
    <property type="protein sequence ID" value="KAK7311764.1"/>
    <property type="molecule type" value="Genomic_DNA"/>
</dbReference>
<sequence length="98" mass="11126">MEMAKACRNFFVTFPSALPVSQSKKRILVTIRQNQSLLPTSVPVSLSTVCVQTPISKKSRCIFVVIFQPSAQLQAPYHFHLFKHTHIPLPHVQPILFK</sequence>
<proteinExistence type="predicted"/>
<dbReference type="AlphaFoldDB" id="A0AAN9PVT7"/>
<protein>
    <submittedName>
        <fullName evidence="1">Uncharacterized protein</fullName>
    </submittedName>
</protein>
<name>A0AAN9PVT7_CLITE</name>
<accession>A0AAN9PVT7</accession>